<organism evidence="1 2">
    <name type="scientific">Thiobacillus denitrificans</name>
    <dbReference type="NCBI Taxonomy" id="36861"/>
    <lineage>
        <taxon>Bacteria</taxon>
        <taxon>Pseudomonadati</taxon>
        <taxon>Pseudomonadota</taxon>
        <taxon>Betaproteobacteria</taxon>
        <taxon>Nitrosomonadales</taxon>
        <taxon>Thiobacillaceae</taxon>
        <taxon>Thiobacillus</taxon>
    </lineage>
</organism>
<evidence type="ECO:0000313" key="2">
    <source>
        <dbReference type="Proteomes" id="UP000064243"/>
    </source>
</evidence>
<accession>A0A125BD87</accession>
<protein>
    <submittedName>
        <fullName evidence="1">Uncharacterized protein</fullName>
    </submittedName>
</protein>
<dbReference type="AlphaFoldDB" id="A0A125BD87"/>
<gene>
    <name evidence="1" type="ORF">ABW22_03780</name>
</gene>
<proteinExistence type="predicted"/>
<reference evidence="1 2" key="1">
    <citation type="journal article" date="2015" name="Appl. Environ. Microbiol.">
        <title>Aerobic and Anaerobic Thiosulfate Oxidation by a Cold-Adapted, Subglacial Chemoautotroph.</title>
        <authorList>
            <person name="Harrold Z.R."/>
            <person name="Skidmore M.L."/>
            <person name="Hamilton T.L."/>
            <person name="Desch L."/>
            <person name="Amada K."/>
            <person name="van Gelder W."/>
            <person name="Glover K."/>
            <person name="Roden E.E."/>
            <person name="Boyd E.S."/>
        </authorList>
    </citation>
    <scope>NUCLEOTIDE SEQUENCE [LARGE SCALE GENOMIC DNA]</scope>
    <source>
        <strain evidence="1 2">RG</strain>
    </source>
</reference>
<evidence type="ECO:0000313" key="1">
    <source>
        <dbReference type="EMBL" id="KVW97874.1"/>
    </source>
</evidence>
<name>A0A125BD87_THIDE</name>
<keyword evidence="2" id="KW-1185">Reference proteome</keyword>
<sequence length="161" mass="17088">MVMLQHWMTRCAIFRAGWRGAQLRGICGVGGRQSATSKSDCGHIGVVAWAWKTAGRGGTKARVLIAGWPPHLQDRSDEQREPCPSSSWQQSCAAVAVVSTLVATSAIGQQAVVGITPASTCAGRASAIRKARSTRSERMSKSVRGRLVLSRQVCWPAGVGS</sequence>
<dbReference type="EMBL" id="LDUG01000014">
    <property type="protein sequence ID" value="KVW97874.1"/>
    <property type="molecule type" value="Genomic_DNA"/>
</dbReference>
<dbReference type="Proteomes" id="UP000064243">
    <property type="component" value="Unassembled WGS sequence"/>
</dbReference>
<comment type="caution">
    <text evidence="1">The sequence shown here is derived from an EMBL/GenBank/DDBJ whole genome shotgun (WGS) entry which is preliminary data.</text>
</comment>